<dbReference type="RefSeq" id="WP_132067134.1">
    <property type="nucleotide sequence ID" value="NZ_SMFN01000020.1"/>
</dbReference>
<reference evidence="2 3" key="1">
    <citation type="submission" date="2019-03" db="EMBL/GenBank/DDBJ databases">
        <title>Flavobacterium LB-D12 sp. nov., isolated from arctic soil.</title>
        <authorList>
            <person name="Chaudhary D.K."/>
        </authorList>
    </citation>
    <scope>NUCLEOTIDE SEQUENCE [LARGE SCALE GENOMIC DNA]</scope>
    <source>
        <strain evidence="2 3">LB-D12</strain>
    </source>
</reference>
<proteinExistence type="predicted"/>
<evidence type="ECO:0000259" key="1">
    <source>
        <dbReference type="Pfam" id="PF19512"/>
    </source>
</evidence>
<dbReference type="OrthoDB" id="1069014at2"/>
<dbReference type="EMBL" id="SMFN01000020">
    <property type="protein sequence ID" value="TDE01523.1"/>
    <property type="molecule type" value="Genomic_DNA"/>
</dbReference>
<protein>
    <recommendedName>
        <fullName evidence="1">DUF6046 domain-containing protein</fullName>
    </recommendedName>
</protein>
<feature type="domain" description="DUF6046" evidence="1">
    <location>
        <begin position="89"/>
        <end position="211"/>
    </location>
</feature>
<sequence length="217" mass="24479">MNNNDFLFASLMGGKAVATLESNKVFDNQFTKQVLPPIPFLPFQNVTGITAVSSPVIANHWSANQPLDQKQQYFPLLFSFSENGARWLFPFEPLISVSGGNAIIKRKVAKRVTGGTIKERWAQNDYEITITGVLFGAIERGNYEDTYPRVLMRELFDFLKKAGFIYVFSDLLNTLGILNIVIEDYNFPFTKGENVQAFEIKASSDMGYKLLTELIEP</sequence>
<dbReference type="Proteomes" id="UP000294644">
    <property type="component" value="Unassembled WGS sequence"/>
</dbReference>
<name>A0A4R5CUT1_9FLAO</name>
<gene>
    <name evidence="2" type="ORF">E0F91_14305</name>
</gene>
<dbReference type="AlphaFoldDB" id="A0A4R5CUT1"/>
<dbReference type="Pfam" id="PF19512">
    <property type="entry name" value="DUF6046"/>
    <property type="match status" value="1"/>
</dbReference>
<accession>A0A4R5CUT1</accession>
<evidence type="ECO:0000313" key="2">
    <source>
        <dbReference type="EMBL" id="TDE01523.1"/>
    </source>
</evidence>
<dbReference type="InterPro" id="IPR046109">
    <property type="entry name" value="DUF6046"/>
</dbReference>
<organism evidence="2 3">
    <name type="scientific">Flavobacterium sandaracinum</name>
    <dbReference type="NCBI Taxonomy" id="2541733"/>
    <lineage>
        <taxon>Bacteria</taxon>
        <taxon>Pseudomonadati</taxon>
        <taxon>Bacteroidota</taxon>
        <taxon>Flavobacteriia</taxon>
        <taxon>Flavobacteriales</taxon>
        <taxon>Flavobacteriaceae</taxon>
        <taxon>Flavobacterium</taxon>
    </lineage>
</organism>
<evidence type="ECO:0000313" key="3">
    <source>
        <dbReference type="Proteomes" id="UP000294644"/>
    </source>
</evidence>
<keyword evidence="3" id="KW-1185">Reference proteome</keyword>
<comment type="caution">
    <text evidence="2">The sequence shown here is derived from an EMBL/GenBank/DDBJ whole genome shotgun (WGS) entry which is preliminary data.</text>
</comment>